<dbReference type="AlphaFoldDB" id="A0AAQ3MCC2"/>
<dbReference type="RefSeq" id="WP_370538852.1">
    <property type="nucleotide sequence ID" value="NZ_CP030139.2"/>
</dbReference>
<dbReference type="Pfam" id="PF06202">
    <property type="entry name" value="GDE_C"/>
    <property type="match status" value="1"/>
</dbReference>
<accession>A0AAQ3MCC2</accession>
<feature type="domain" description="Glycogen debranching enzyme C-terminal" evidence="1">
    <location>
        <begin position="290"/>
        <end position="661"/>
    </location>
</feature>
<dbReference type="NCBIfam" id="TIGR01561">
    <property type="entry name" value="gde_arch"/>
    <property type="match status" value="1"/>
</dbReference>
<evidence type="ECO:0000259" key="2">
    <source>
        <dbReference type="Pfam" id="PF12439"/>
    </source>
</evidence>
<evidence type="ECO:0000313" key="3">
    <source>
        <dbReference type="EMBL" id="WVS92322.1"/>
    </source>
</evidence>
<dbReference type="Gene3D" id="1.50.10.10">
    <property type="match status" value="1"/>
</dbReference>
<dbReference type="InterPro" id="IPR010401">
    <property type="entry name" value="AGL/Gdb1"/>
</dbReference>
<name>A0AAQ3MCC2_SYNEL</name>
<dbReference type="GO" id="GO:0004135">
    <property type="term" value="F:amylo-alpha-1,6-glucosidase activity"/>
    <property type="evidence" value="ECO:0007669"/>
    <property type="project" value="InterPro"/>
</dbReference>
<dbReference type="GO" id="GO:0004134">
    <property type="term" value="F:4-alpha-glucanotransferase activity"/>
    <property type="evidence" value="ECO:0007669"/>
    <property type="project" value="InterPro"/>
</dbReference>
<dbReference type="GO" id="GO:0005980">
    <property type="term" value="P:glycogen catabolic process"/>
    <property type="evidence" value="ECO:0007669"/>
    <property type="project" value="InterPro"/>
</dbReference>
<protein>
    <submittedName>
        <fullName evidence="3">Amylo-alpha-1,6-glucosidase</fullName>
    </submittedName>
</protein>
<dbReference type="InterPro" id="IPR006451">
    <property type="entry name" value="Glycogen_debranch_arc"/>
</dbReference>
<organism evidence="3 4">
    <name type="scientific">Synechococcus elongatus PCC 11801</name>
    <dbReference type="NCBI Taxonomy" id="2219813"/>
    <lineage>
        <taxon>Bacteria</taxon>
        <taxon>Bacillati</taxon>
        <taxon>Cyanobacteriota</taxon>
        <taxon>Cyanophyceae</taxon>
        <taxon>Synechococcales</taxon>
        <taxon>Synechococcaceae</taxon>
        <taxon>Synechococcus</taxon>
    </lineage>
</organism>
<dbReference type="PANTHER" id="PTHR10569:SF2">
    <property type="entry name" value="GLYCOGEN DEBRANCHING ENZYME"/>
    <property type="match status" value="1"/>
</dbReference>
<dbReference type="Proteomes" id="UP000267249">
    <property type="component" value="Chromosome"/>
</dbReference>
<dbReference type="InterPro" id="IPR032790">
    <property type="entry name" value="GDE_C"/>
</dbReference>
<dbReference type="InterPro" id="IPR012341">
    <property type="entry name" value="6hp_glycosidase-like_sf"/>
</dbReference>
<feature type="domain" description="Glycogen debranching enzyme bacterial and archaeal type N-terminal" evidence="2">
    <location>
        <begin position="19"/>
        <end position="237"/>
    </location>
</feature>
<dbReference type="FunFam" id="1.50.10.10:FF:000073">
    <property type="entry name" value="Glycogen debranching enzyme, hypothetical (TreX-like)"/>
    <property type="match status" value="1"/>
</dbReference>
<dbReference type="InterPro" id="IPR024742">
    <property type="entry name" value="Glycogen_debranch_N"/>
</dbReference>
<evidence type="ECO:0000259" key="1">
    <source>
        <dbReference type="Pfam" id="PF06202"/>
    </source>
</evidence>
<evidence type="ECO:0000313" key="4">
    <source>
        <dbReference type="Proteomes" id="UP000267249"/>
    </source>
</evidence>
<proteinExistence type="predicted"/>
<dbReference type="Pfam" id="PF12439">
    <property type="entry name" value="GDE_N"/>
    <property type="match status" value="1"/>
</dbReference>
<dbReference type="PANTHER" id="PTHR10569">
    <property type="entry name" value="GLYCOGEN DEBRANCHING ENZYME"/>
    <property type="match status" value="1"/>
</dbReference>
<dbReference type="EMBL" id="CP030139">
    <property type="protein sequence ID" value="WVS92322.1"/>
    <property type="molecule type" value="Genomic_DNA"/>
</dbReference>
<dbReference type="SUPFAM" id="SSF48208">
    <property type="entry name" value="Six-hairpin glycosidases"/>
    <property type="match status" value="1"/>
</dbReference>
<dbReference type="InterPro" id="IPR008928">
    <property type="entry name" value="6-hairpin_glycosidase_sf"/>
</dbReference>
<sequence>MTITFGREICGDLAIAQQREWLVTNEIGGYASGTVAGLPTRGYHGLLVAALKPPLDRTLLVTHLDEQVDYGELSLPLSTTRWADGTVAPRGYEQLEQFWLDGTIPVWQFAIADALLEKRIWMEPKANTTYVSYRLLRGSLPLQLTVKTLVNYRSYHSRTQAGDWRMDVQPVENGLKVLAWPQASPFYLLAPQGDWAIAQEWYRGFELAIEAERGLSDRDDNLLVGSCHLRLMLGETVCLIASTEAKPDFDAAASLQRTQSQTQTRLQQWHNAQPDLAAKAPDWIRQLVLAADQFVVDRPLPKHPEGKSLLAGYHWFADWGRDTMISLPGLTLATGRPNLAREILLTFAQFVSQGMLPNRFPDDGNPLTDADYNTVDATLWYVEAVRQYLDFSGDKTLLTEIFPVLQNIIHWHQQGTRFNIHLDRQDGLLAAGTAGVQLTWMDAKVGDWVVTPRMGKPIEINALWYAALRSLAHFARCLGQPSADYDQLAEATLKGFQRYWQPDKGYCFDVLDSPTGADPSLRTNQLLAISLGCDRDQPALLTPDQQKQVVTICGQQLLTSFGLRSLAPHQPQYQGHYGGDQTQRDSAYHQGTVWAWLLGVYAIAHYAVFRDRASADQVLQPIAHHLQTAGLGTVSEIFDGDPPFQPRGCIAQAWSVGEILRAWTVIHQTAVSPDPAAIALT</sequence>
<reference evidence="3 4" key="1">
    <citation type="journal article" date="2018" name="Sci. Rep.">
        <title>Genome Features and Biochemical Characteristics of a Robust, Fast Growing and Naturally Transformable Cyanobacterium Synechococcus elongatus PCC 11801 Isolated from India.</title>
        <authorList>
            <person name="Jaiswal D."/>
            <person name="Sengupta A."/>
            <person name="Sohoni S."/>
            <person name="Sengupta S."/>
            <person name="Phadnavis A.G."/>
            <person name="Pakrasi H.B."/>
            <person name="Wangikar P.P."/>
        </authorList>
    </citation>
    <scope>NUCLEOTIDE SEQUENCE [LARGE SCALE GENOMIC DNA]</scope>
    <source>
        <strain evidence="3 4">PCC 11801</strain>
    </source>
</reference>
<gene>
    <name evidence="3" type="ORF">DOP62_07955</name>
</gene>